<organism evidence="2 3">
    <name type="scientific">Ancylostoma caninum</name>
    <name type="common">Dog hookworm</name>
    <dbReference type="NCBI Taxonomy" id="29170"/>
    <lineage>
        <taxon>Eukaryota</taxon>
        <taxon>Metazoa</taxon>
        <taxon>Ecdysozoa</taxon>
        <taxon>Nematoda</taxon>
        <taxon>Chromadorea</taxon>
        <taxon>Rhabditida</taxon>
        <taxon>Rhabditina</taxon>
        <taxon>Rhabditomorpha</taxon>
        <taxon>Strongyloidea</taxon>
        <taxon>Ancylostomatidae</taxon>
        <taxon>Ancylostomatinae</taxon>
        <taxon>Ancylostoma</taxon>
    </lineage>
</organism>
<name>A0A368FB57_ANCCA</name>
<feature type="transmembrane region" description="Helical" evidence="1">
    <location>
        <begin position="22"/>
        <end position="44"/>
    </location>
</feature>
<keyword evidence="3" id="KW-1185">Reference proteome</keyword>
<dbReference type="AlphaFoldDB" id="A0A368FB57"/>
<accession>A0A368FB57</accession>
<dbReference type="Proteomes" id="UP000252519">
    <property type="component" value="Unassembled WGS sequence"/>
</dbReference>
<gene>
    <name evidence="2" type="ORF">ANCCAN_24952</name>
</gene>
<evidence type="ECO:0000256" key="1">
    <source>
        <dbReference type="SAM" id="Phobius"/>
    </source>
</evidence>
<keyword evidence="1" id="KW-0472">Membrane</keyword>
<keyword evidence="1" id="KW-1133">Transmembrane helix</keyword>
<evidence type="ECO:0000313" key="2">
    <source>
        <dbReference type="EMBL" id="RCN29292.1"/>
    </source>
</evidence>
<evidence type="ECO:0000313" key="3">
    <source>
        <dbReference type="Proteomes" id="UP000252519"/>
    </source>
</evidence>
<reference evidence="2 3" key="1">
    <citation type="submission" date="2014-10" db="EMBL/GenBank/DDBJ databases">
        <title>Draft genome of the hookworm Ancylostoma caninum.</title>
        <authorList>
            <person name="Mitreva M."/>
        </authorList>
    </citation>
    <scope>NUCLEOTIDE SEQUENCE [LARGE SCALE GENOMIC DNA]</scope>
    <source>
        <strain evidence="2 3">Baltimore</strain>
    </source>
</reference>
<keyword evidence="2" id="KW-0675">Receptor</keyword>
<feature type="transmembrane region" description="Helical" evidence="1">
    <location>
        <begin position="201"/>
        <end position="225"/>
    </location>
</feature>
<protein>
    <submittedName>
        <fullName evidence="2">7TM chemoreceptor</fullName>
    </submittedName>
</protein>
<dbReference type="Pfam" id="PF10327">
    <property type="entry name" value="7TM_GPCR_Sri"/>
    <property type="match status" value="1"/>
</dbReference>
<feature type="transmembrane region" description="Helical" evidence="1">
    <location>
        <begin position="144"/>
        <end position="164"/>
    </location>
</feature>
<sequence>MRCLVFMSSHIYEPPYLPVISVVYKVVGAAGSAVNVGGVVISLLSDTRKMRAFSRFILNVQVSNTVSLVYITILSCPFFVPSLGLTYNGILTYKFDISPYTQTTFFVLTYCIVMCSYLSTYMYLHQAVLSPFDRFKFSTKTLSIAIVSVYAFILGVFPALYSFGKPDHSKLGAFLAARNDSLDYQSNATNFGFYNVKLNRFIYLLIAIPSATWIAIFLAIFAIIIHIMLTFKRMNPVVLQETSKVQLSWFRSFLLMVRI</sequence>
<proteinExistence type="predicted"/>
<keyword evidence="1" id="KW-0812">Transmembrane</keyword>
<feature type="transmembrane region" description="Helical" evidence="1">
    <location>
        <begin position="56"/>
        <end position="80"/>
    </location>
</feature>
<feature type="transmembrane region" description="Helical" evidence="1">
    <location>
        <begin position="100"/>
        <end position="124"/>
    </location>
</feature>
<dbReference type="InterPro" id="IPR019429">
    <property type="entry name" value="7TM_GPCR_serpentine_rcpt_Sri"/>
</dbReference>
<dbReference type="EMBL" id="JOJR01002035">
    <property type="protein sequence ID" value="RCN29292.1"/>
    <property type="molecule type" value="Genomic_DNA"/>
</dbReference>
<comment type="caution">
    <text evidence="2">The sequence shown here is derived from an EMBL/GenBank/DDBJ whole genome shotgun (WGS) entry which is preliminary data.</text>
</comment>